<dbReference type="RefSeq" id="XP_001317854.1">
    <property type="nucleotide sequence ID" value="XM_001317819.1"/>
</dbReference>
<dbReference type="SUPFAM" id="SSF48371">
    <property type="entry name" value="ARM repeat"/>
    <property type="match status" value="1"/>
</dbReference>
<evidence type="ECO:0000313" key="1">
    <source>
        <dbReference type="EMBL" id="EAY05631.1"/>
    </source>
</evidence>
<dbReference type="EMBL" id="DS113443">
    <property type="protein sequence ID" value="EAY05631.1"/>
    <property type="molecule type" value="Genomic_DNA"/>
</dbReference>
<dbReference type="KEGG" id="tva:4763501"/>
<reference evidence="1" key="1">
    <citation type="submission" date="2006-10" db="EMBL/GenBank/DDBJ databases">
        <authorList>
            <person name="Amadeo P."/>
            <person name="Zhao Q."/>
            <person name="Wortman J."/>
            <person name="Fraser-Liggett C."/>
            <person name="Carlton J."/>
        </authorList>
    </citation>
    <scope>NUCLEOTIDE SEQUENCE</scope>
    <source>
        <strain evidence="1">G3</strain>
    </source>
</reference>
<reference evidence="1" key="2">
    <citation type="journal article" date="2007" name="Science">
        <title>Draft genome sequence of the sexually transmitted pathogen Trichomonas vaginalis.</title>
        <authorList>
            <person name="Carlton J.M."/>
            <person name="Hirt R.P."/>
            <person name="Silva J.C."/>
            <person name="Delcher A.L."/>
            <person name="Schatz M."/>
            <person name="Zhao Q."/>
            <person name="Wortman J.R."/>
            <person name="Bidwell S.L."/>
            <person name="Alsmark U.C.M."/>
            <person name="Besteiro S."/>
            <person name="Sicheritz-Ponten T."/>
            <person name="Noel C.J."/>
            <person name="Dacks J.B."/>
            <person name="Foster P.G."/>
            <person name="Simillion C."/>
            <person name="Van de Peer Y."/>
            <person name="Miranda-Saavedra D."/>
            <person name="Barton G.J."/>
            <person name="Westrop G.D."/>
            <person name="Mueller S."/>
            <person name="Dessi D."/>
            <person name="Fiori P.L."/>
            <person name="Ren Q."/>
            <person name="Paulsen I."/>
            <person name="Zhang H."/>
            <person name="Bastida-Corcuera F.D."/>
            <person name="Simoes-Barbosa A."/>
            <person name="Brown M.T."/>
            <person name="Hayes R.D."/>
            <person name="Mukherjee M."/>
            <person name="Okumura C.Y."/>
            <person name="Schneider R."/>
            <person name="Smith A.J."/>
            <person name="Vanacova S."/>
            <person name="Villalvazo M."/>
            <person name="Haas B.J."/>
            <person name="Pertea M."/>
            <person name="Feldblyum T.V."/>
            <person name="Utterback T.R."/>
            <person name="Shu C.L."/>
            <person name="Osoegawa K."/>
            <person name="de Jong P.J."/>
            <person name="Hrdy I."/>
            <person name="Horvathova L."/>
            <person name="Zubacova Z."/>
            <person name="Dolezal P."/>
            <person name="Malik S.B."/>
            <person name="Logsdon J.M. Jr."/>
            <person name="Henze K."/>
            <person name="Gupta A."/>
            <person name="Wang C.C."/>
            <person name="Dunne R.L."/>
            <person name="Upcroft J.A."/>
            <person name="Upcroft P."/>
            <person name="White O."/>
            <person name="Salzberg S.L."/>
            <person name="Tang P."/>
            <person name="Chiu C.-H."/>
            <person name="Lee Y.-S."/>
            <person name="Embley T.M."/>
            <person name="Coombs G.H."/>
            <person name="Mottram J.C."/>
            <person name="Tachezy J."/>
            <person name="Fraser-Liggett C.M."/>
            <person name="Johnson P.J."/>
        </authorList>
    </citation>
    <scope>NUCLEOTIDE SEQUENCE [LARGE SCALE GENOMIC DNA]</scope>
    <source>
        <strain evidence="1">G3</strain>
    </source>
</reference>
<dbReference type="VEuPathDB" id="TrichDB:TVAGG3_0249180"/>
<organism evidence="1 2">
    <name type="scientific">Trichomonas vaginalis (strain ATCC PRA-98 / G3)</name>
    <dbReference type="NCBI Taxonomy" id="412133"/>
    <lineage>
        <taxon>Eukaryota</taxon>
        <taxon>Metamonada</taxon>
        <taxon>Parabasalia</taxon>
        <taxon>Trichomonadida</taxon>
        <taxon>Trichomonadidae</taxon>
        <taxon>Trichomonas</taxon>
    </lineage>
</organism>
<dbReference type="InterPro" id="IPR016024">
    <property type="entry name" value="ARM-type_fold"/>
</dbReference>
<dbReference type="InterPro" id="IPR011989">
    <property type="entry name" value="ARM-like"/>
</dbReference>
<dbReference type="AlphaFoldDB" id="A2ENU1"/>
<dbReference type="InParanoid" id="A2ENU1"/>
<name>A2ENU1_TRIV3</name>
<proteinExistence type="predicted"/>
<evidence type="ECO:0000313" key="2">
    <source>
        <dbReference type="Proteomes" id="UP000001542"/>
    </source>
</evidence>
<dbReference type="Gene3D" id="1.25.10.10">
    <property type="entry name" value="Leucine-rich Repeat Variant"/>
    <property type="match status" value="2"/>
</dbReference>
<protein>
    <submittedName>
        <fullName evidence="1">Uncharacterized protein</fullName>
    </submittedName>
</protein>
<dbReference type="Proteomes" id="UP000001542">
    <property type="component" value="Unassembled WGS sequence"/>
</dbReference>
<dbReference type="VEuPathDB" id="TrichDB:TVAG_216070"/>
<gene>
    <name evidence="1" type="ORF">TVAG_216070</name>
</gene>
<keyword evidence="2" id="KW-1185">Reference proteome</keyword>
<sequence length="532" mass="61820">MFKSYKADEDFDEIRLKYVDDLCEDINRISFTEDISFFSENGEIQNYNSENNPFINITLEEIVSIMQGNNDQVIKQVFGAFIGNFSNNIIPYTQDFRESGFIYELTKLINHKSYTIYSLALRILFELASCEEFVDDMTTDGFWEIIKKNLNENQSDDHRKIQLVLLLLQRVIHYSEAVRSYFISNHLLDNLLSLVELDRNSYSGIICKLLQILAMEDFVEDDVEYVYTAYANIFSITFQVHPTKSLQFMLNLSRYDDFYEIMTNNALIKEFIQYLGTCSYDLLNYLLGICINFAQSCPFLFTRVFLRLLYIFRTPNQEKNILIGISTLFTVLIPEYTQFNPEDADTEEFAPYLGGNYKFIPENFEIINDETYNGPEEGSQTIGLMQVSILIDISMVVIREFSLLPSYQAQSLVLSLFEVLRLQNPFIVLTLLSEVSTWRADEESSIEYQDKSLMETLNTALEMENPVINYRCLRCLIDLFDLEEKENGTSGLYDEFSECGGIDTVADLTQSEDEDVREIATYFMHKIAPDDF</sequence>
<accession>A2ENU1</accession>